<accession>A0A6A1TS04</accession>
<proteinExistence type="predicted"/>
<evidence type="ECO:0000313" key="2">
    <source>
        <dbReference type="Proteomes" id="UP000386575"/>
    </source>
</evidence>
<gene>
    <name evidence="1" type="ORF">F4V91_07865</name>
</gene>
<organism evidence="1 2">
    <name type="scientific">Neorhizobium galegae</name>
    <name type="common">Rhizobium galegae</name>
    <dbReference type="NCBI Taxonomy" id="399"/>
    <lineage>
        <taxon>Bacteria</taxon>
        <taxon>Pseudomonadati</taxon>
        <taxon>Pseudomonadota</taxon>
        <taxon>Alphaproteobacteria</taxon>
        <taxon>Hyphomicrobiales</taxon>
        <taxon>Rhizobiaceae</taxon>
        <taxon>Rhizobium/Agrobacterium group</taxon>
        <taxon>Neorhizobium</taxon>
    </lineage>
</organism>
<dbReference type="EMBL" id="VZUL01000002">
    <property type="protein sequence ID" value="KAB1086354.1"/>
    <property type="molecule type" value="Genomic_DNA"/>
</dbReference>
<dbReference type="AlphaFoldDB" id="A0A6A1TS04"/>
<dbReference type="Proteomes" id="UP000386575">
    <property type="component" value="Unassembled WGS sequence"/>
</dbReference>
<dbReference type="RefSeq" id="WP_151041795.1">
    <property type="nucleotide sequence ID" value="NZ_VZUL01000002.1"/>
</dbReference>
<comment type="caution">
    <text evidence="1">The sequence shown here is derived from an EMBL/GenBank/DDBJ whole genome shotgun (WGS) entry which is preliminary data.</text>
</comment>
<protein>
    <submittedName>
        <fullName evidence="1">Uncharacterized protein</fullName>
    </submittedName>
</protein>
<name>A0A6A1TS04_NEOGA</name>
<sequence length="102" mass="10974">MLVLSCITVGPRENGILDATFTAQIARKFDWVLRFRLAEGYESFAEIPDFFASDLSKRLSTGGTLALVPISDRLDDLLAEQGGVGDGSLVVGFHAELSRLGA</sequence>
<reference evidence="1 2" key="1">
    <citation type="submission" date="2019-09" db="EMBL/GenBank/DDBJ databases">
        <title>Genome sequencing of Ng87 strain.</title>
        <authorList>
            <person name="Karasev E.S."/>
            <person name="Andronov E."/>
        </authorList>
    </citation>
    <scope>NUCLEOTIDE SEQUENCE [LARGE SCALE GENOMIC DNA]</scope>
    <source>
        <strain evidence="1 2">Ng87</strain>
    </source>
</reference>
<evidence type="ECO:0000313" key="1">
    <source>
        <dbReference type="EMBL" id="KAB1086354.1"/>
    </source>
</evidence>